<gene>
    <name evidence="5" type="ORF">BJ878DRAFT_497604</name>
</gene>
<dbReference type="Pfam" id="PF15811">
    <property type="entry name" value="SVIP"/>
    <property type="match status" value="1"/>
</dbReference>
<evidence type="ECO:0000256" key="3">
    <source>
        <dbReference type="ARBA" id="ARBA00023288"/>
    </source>
</evidence>
<evidence type="ECO:0000256" key="4">
    <source>
        <dbReference type="SAM" id="MobiDB-lite"/>
    </source>
</evidence>
<accession>A0A9P7Z652</accession>
<keyword evidence="2" id="KW-0564">Palmitate</keyword>
<dbReference type="InterPro" id="IPR031632">
    <property type="entry name" value="SVIP"/>
</dbReference>
<organism evidence="5 6">
    <name type="scientific">Calycina marina</name>
    <dbReference type="NCBI Taxonomy" id="1763456"/>
    <lineage>
        <taxon>Eukaryota</taxon>
        <taxon>Fungi</taxon>
        <taxon>Dikarya</taxon>
        <taxon>Ascomycota</taxon>
        <taxon>Pezizomycotina</taxon>
        <taxon>Leotiomycetes</taxon>
        <taxon>Helotiales</taxon>
        <taxon>Pezizellaceae</taxon>
        <taxon>Calycina</taxon>
    </lineage>
</organism>
<evidence type="ECO:0000256" key="2">
    <source>
        <dbReference type="ARBA" id="ARBA00023139"/>
    </source>
</evidence>
<dbReference type="Proteomes" id="UP000887226">
    <property type="component" value="Unassembled WGS sequence"/>
</dbReference>
<name>A0A9P7Z652_9HELO</name>
<proteinExistence type="predicted"/>
<protein>
    <submittedName>
        <fullName evidence="5">Uncharacterized protein</fullName>
    </submittedName>
</protein>
<dbReference type="AlphaFoldDB" id="A0A9P7Z652"/>
<evidence type="ECO:0000313" key="6">
    <source>
        <dbReference type="Proteomes" id="UP000887226"/>
    </source>
</evidence>
<reference evidence="5" key="1">
    <citation type="journal article" date="2021" name="IMA Fungus">
        <title>Genomic characterization of three marine fungi, including Emericellopsis atlantica sp. nov. with signatures of a generalist lifestyle and marine biomass degradation.</title>
        <authorList>
            <person name="Hagestad O.C."/>
            <person name="Hou L."/>
            <person name="Andersen J.H."/>
            <person name="Hansen E.H."/>
            <person name="Altermark B."/>
            <person name="Li C."/>
            <person name="Kuhnert E."/>
            <person name="Cox R.J."/>
            <person name="Crous P.W."/>
            <person name="Spatafora J.W."/>
            <person name="Lail K."/>
            <person name="Amirebrahimi M."/>
            <person name="Lipzen A."/>
            <person name="Pangilinan J."/>
            <person name="Andreopoulos W."/>
            <person name="Hayes R.D."/>
            <person name="Ng V."/>
            <person name="Grigoriev I.V."/>
            <person name="Jackson S.A."/>
            <person name="Sutton T.D.S."/>
            <person name="Dobson A.D.W."/>
            <person name="Rama T."/>
        </authorList>
    </citation>
    <scope>NUCLEOTIDE SEQUENCE</scope>
    <source>
        <strain evidence="5">TRa3180A</strain>
    </source>
</reference>
<comment type="caution">
    <text evidence="5">The sequence shown here is derived from an EMBL/GenBank/DDBJ whole genome shotgun (WGS) entry which is preliminary data.</text>
</comment>
<keyword evidence="6" id="KW-1185">Reference proteome</keyword>
<keyword evidence="1" id="KW-0519">Myristate</keyword>
<sequence>MGNLCGKESKDDHFSTPGRTLDSVPPPSNTRTSAVPVKISTGGGRTLGTGGSSQPQPSSEQDDARAKAREAAERRLNVSNRTKGSLGKKLQDQKKQTRNDTLDAASKDERRARDADSSAEARAYN</sequence>
<feature type="compositionally biased region" description="Gly residues" evidence="4">
    <location>
        <begin position="41"/>
        <end position="51"/>
    </location>
</feature>
<evidence type="ECO:0000256" key="1">
    <source>
        <dbReference type="ARBA" id="ARBA00022707"/>
    </source>
</evidence>
<evidence type="ECO:0000313" key="5">
    <source>
        <dbReference type="EMBL" id="KAG9246323.1"/>
    </source>
</evidence>
<feature type="compositionally biased region" description="Basic and acidic residues" evidence="4">
    <location>
        <begin position="62"/>
        <end position="76"/>
    </location>
</feature>
<keyword evidence="3" id="KW-0449">Lipoprotein</keyword>
<feature type="compositionally biased region" description="Basic and acidic residues" evidence="4">
    <location>
        <begin position="89"/>
        <end position="116"/>
    </location>
</feature>
<dbReference type="EMBL" id="MU253809">
    <property type="protein sequence ID" value="KAG9246323.1"/>
    <property type="molecule type" value="Genomic_DNA"/>
</dbReference>
<feature type="region of interest" description="Disordered" evidence="4">
    <location>
        <begin position="1"/>
        <end position="125"/>
    </location>
</feature>
<dbReference type="OrthoDB" id="5415072at2759"/>